<evidence type="ECO:0000313" key="2">
    <source>
        <dbReference type="Proteomes" id="UP000027238"/>
    </source>
</evidence>
<organism evidence="1 2">
    <name type="scientific">Colletotrichum sublineola</name>
    <name type="common">Sorghum anthracnose fungus</name>
    <dbReference type="NCBI Taxonomy" id="1173701"/>
    <lineage>
        <taxon>Eukaryota</taxon>
        <taxon>Fungi</taxon>
        <taxon>Dikarya</taxon>
        <taxon>Ascomycota</taxon>
        <taxon>Pezizomycotina</taxon>
        <taxon>Sordariomycetes</taxon>
        <taxon>Hypocreomycetidae</taxon>
        <taxon>Glomerellales</taxon>
        <taxon>Glomerellaceae</taxon>
        <taxon>Colletotrichum</taxon>
        <taxon>Colletotrichum graminicola species complex</taxon>
    </lineage>
</organism>
<protein>
    <submittedName>
        <fullName evidence="1">Uncharacterized protein</fullName>
    </submittedName>
</protein>
<sequence length="202" mass="22979">LVRKPVSIPPRNPGILLTSIQGHPDYYVDVHKEEDGHTWAFKLFSKAHLPVDDDDEPIPMDYLKVNTNTKRLAVIWAYNGYDVTPSRLKMRQILAGCWKITGLEPADLREVKGLSVSNENMKIAIKKCRRDMGLEGRAEFSVVATDEDDGKKRCWESLGQTIFFSSIKGAIRELGIDKKVVEFKVKRGKSRDDNMYLLLADK</sequence>
<dbReference type="Proteomes" id="UP000027238">
    <property type="component" value="Unassembled WGS sequence"/>
</dbReference>
<accession>A0A066WVG6</accession>
<dbReference type="OrthoDB" id="4792004at2759"/>
<dbReference type="AlphaFoldDB" id="A0A066WVG6"/>
<reference evidence="2" key="1">
    <citation type="journal article" date="2014" name="Genome Announc.">
        <title>Draft genome sequence of Colletotrichum sublineola, a destructive pathogen of cultivated sorghum.</title>
        <authorList>
            <person name="Baroncelli R."/>
            <person name="Sanz-Martin J.M."/>
            <person name="Rech G.E."/>
            <person name="Sukno S.A."/>
            <person name="Thon M.R."/>
        </authorList>
    </citation>
    <scope>NUCLEOTIDE SEQUENCE [LARGE SCALE GENOMIC DNA]</scope>
    <source>
        <strain evidence="2">TX430BB</strain>
    </source>
</reference>
<gene>
    <name evidence="1" type="ORF">CSUB01_11367</name>
</gene>
<comment type="caution">
    <text evidence="1">The sequence shown here is derived from an EMBL/GenBank/DDBJ whole genome shotgun (WGS) entry which is preliminary data.</text>
</comment>
<name>A0A066WVG6_COLSU</name>
<proteinExistence type="predicted"/>
<dbReference type="EMBL" id="JMSE01001488">
    <property type="protein sequence ID" value="KDN60652.1"/>
    <property type="molecule type" value="Genomic_DNA"/>
</dbReference>
<keyword evidence="2" id="KW-1185">Reference proteome</keyword>
<feature type="non-terminal residue" evidence="1">
    <location>
        <position position="1"/>
    </location>
</feature>
<evidence type="ECO:0000313" key="1">
    <source>
        <dbReference type="EMBL" id="KDN60652.1"/>
    </source>
</evidence>
<dbReference type="HOGENOM" id="CLU_1277532_0_0_1"/>